<dbReference type="Proteomes" id="UP000184474">
    <property type="component" value="Unassembled WGS sequence"/>
</dbReference>
<gene>
    <name evidence="2" type="ORF">SAMN04488028_101369</name>
</gene>
<protein>
    <submittedName>
        <fullName evidence="2">Repeat domain-containing protein</fullName>
    </submittedName>
</protein>
<evidence type="ECO:0000256" key="1">
    <source>
        <dbReference type="ARBA" id="ARBA00022729"/>
    </source>
</evidence>
<organism evidence="2 3">
    <name type="scientific">Reichenbachiella agariperforans</name>
    <dbReference type="NCBI Taxonomy" id="156994"/>
    <lineage>
        <taxon>Bacteria</taxon>
        <taxon>Pseudomonadati</taxon>
        <taxon>Bacteroidota</taxon>
        <taxon>Cytophagia</taxon>
        <taxon>Cytophagales</taxon>
        <taxon>Reichenbachiellaceae</taxon>
        <taxon>Reichenbachiella</taxon>
    </lineage>
</organism>
<dbReference type="Pfam" id="PF13517">
    <property type="entry name" value="FG-GAP_3"/>
    <property type="match status" value="2"/>
</dbReference>
<accession>A0A1M6JYG6</accession>
<dbReference type="InterPro" id="IPR028994">
    <property type="entry name" value="Integrin_alpha_N"/>
</dbReference>
<keyword evidence="1" id="KW-0732">Signal</keyword>
<evidence type="ECO:0000313" key="3">
    <source>
        <dbReference type="Proteomes" id="UP000184474"/>
    </source>
</evidence>
<dbReference type="SUPFAM" id="SSF69318">
    <property type="entry name" value="Integrin alpha N-terminal domain"/>
    <property type="match status" value="1"/>
</dbReference>
<dbReference type="PANTHER" id="PTHR46580">
    <property type="entry name" value="SENSOR KINASE-RELATED"/>
    <property type="match status" value="1"/>
</dbReference>
<keyword evidence="3" id="KW-1185">Reference proteome</keyword>
<evidence type="ECO:0000313" key="2">
    <source>
        <dbReference type="EMBL" id="SHJ51681.1"/>
    </source>
</evidence>
<dbReference type="Gene3D" id="2.130.10.130">
    <property type="entry name" value="Integrin alpha, N-terminal"/>
    <property type="match status" value="1"/>
</dbReference>
<dbReference type="AlphaFoldDB" id="A0A1M6JYG6"/>
<dbReference type="InterPro" id="IPR013517">
    <property type="entry name" value="FG-GAP"/>
</dbReference>
<proteinExistence type="predicted"/>
<dbReference type="STRING" id="156994.SAMN04488028_101369"/>
<sequence>MSRISSLLVGAISVAVVLFFVSSCQFSQSEKFANQYVTYCGSCHALPSIDDLPKHIWRDNVLPEMGAKMGMRDSTYSPYQGLSFRQMEAVMKTGHYPSQPMMSVEDWSQLKEYIISLAPDSLSATSDEVEVSLDQFVPEPIALDDSGGAFTAFLAFDEQQGKIMTANLSGQLVTYDYPSRTTVKISSFGNALTAYHGGAARQYATLIGILNPSELKSGQVYSIVDGQHEVIADGLHRPVHTLIRDLNQDGQDEIIISEFGHLTGELSLLTKGDTGYQKETLYAMPGVVRVVAEDMNGDGLEDLVFMASQGREGVFILYQEERLSFRREQVIGFSPVYGSSWFEMVDYDGDGDQDIITVNGDNADYSVVLKPYHGVRVFLNDGHNQFSEAYFRPIHGATRLTVRDFDQDGDMDMAVVATFPDYATTPLQSFVYLENQNSDQFVFEAQTFTQADTGRWLVMDAGDVDQDGDEDLILGSFTYSFVYVPDSLSETWNANRVDLMVLENQLVR</sequence>
<reference evidence="3" key="1">
    <citation type="submission" date="2016-11" db="EMBL/GenBank/DDBJ databases">
        <authorList>
            <person name="Varghese N."/>
            <person name="Submissions S."/>
        </authorList>
    </citation>
    <scope>NUCLEOTIDE SEQUENCE [LARGE SCALE GENOMIC DNA]</scope>
    <source>
        <strain evidence="3">DSM 26134</strain>
    </source>
</reference>
<dbReference type="EMBL" id="FRAA01000001">
    <property type="protein sequence ID" value="SHJ51681.1"/>
    <property type="molecule type" value="Genomic_DNA"/>
</dbReference>
<dbReference type="RefSeq" id="WP_073118885.1">
    <property type="nucleotide sequence ID" value="NZ_FRAA01000001.1"/>
</dbReference>
<dbReference type="PROSITE" id="PS51257">
    <property type="entry name" value="PROKAR_LIPOPROTEIN"/>
    <property type="match status" value="1"/>
</dbReference>
<dbReference type="PANTHER" id="PTHR46580:SF4">
    <property type="entry name" value="ATP_GTP-BINDING PROTEIN"/>
    <property type="match status" value="1"/>
</dbReference>
<name>A0A1M6JYG6_REIAG</name>